<accession>A0A437RRR7</accession>
<proteinExistence type="predicted"/>
<dbReference type="PROSITE" id="PS51257">
    <property type="entry name" value="PROKAR_LIPOPROTEIN"/>
    <property type="match status" value="1"/>
</dbReference>
<dbReference type="EMBL" id="SACR01000001">
    <property type="protein sequence ID" value="RVU49322.1"/>
    <property type="molecule type" value="Genomic_DNA"/>
</dbReference>
<protein>
    <submittedName>
        <fullName evidence="2">Uncharacterized protein</fullName>
    </submittedName>
</protein>
<dbReference type="AlphaFoldDB" id="A0A437RRR7"/>
<keyword evidence="3" id="KW-1185">Reference proteome</keyword>
<gene>
    <name evidence="2" type="ORF">EOE66_01750</name>
</gene>
<feature type="chain" id="PRO_5019003337" evidence="1">
    <location>
        <begin position="29"/>
        <end position="377"/>
    </location>
</feature>
<dbReference type="RefSeq" id="WP_128226959.1">
    <property type="nucleotide sequence ID" value="NZ_SACR01000001.1"/>
</dbReference>
<reference evidence="2 3" key="1">
    <citation type="submission" date="2019-01" db="EMBL/GenBank/DDBJ databases">
        <authorList>
            <person name="Chen W.-M."/>
        </authorList>
    </citation>
    <scope>NUCLEOTIDE SEQUENCE [LARGE SCALE GENOMIC DNA]</scope>
    <source>
        <strain evidence="2 3">KYPY4</strain>
    </source>
</reference>
<evidence type="ECO:0000256" key="1">
    <source>
        <dbReference type="SAM" id="SignalP"/>
    </source>
</evidence>
<evidence type="ECO:0000313" key="2">
    <source>
        <dbReference type="EMBL" id="RVU49322.1"/>
    </source>
</evidence>
<organism evidence="2 3">
    <name type="scientific">Rubrivivax rivuli</name>
    <dbReference type="NCBI Taxonomy" id="1862385"/>
    <lineage>
        <taxon>Bacteria</taxon>
        <taxon>Pseudomonadati</taxon>
        <taxon>Pseudomonadota</taxon>
        <taxon>Betaproteobacteria</taxon>
        <taxon>Burkholderiales</taxon>
        <taxon>Sphaerotilaceae</taxon>
        <taxon>Rubrivivax</taxon>
    </lineage>
</organism>
<feature type="signal peptide" evidence="1">
    <location>
        <begin position="1"/>
        <end position="28"/>
    </location>
</feature>
<comment type="caution">
    <text evidence="2">The sequence shown here is derived from an EMBL/GenBank/DDBJ whole genome shotgun (WGS) entry which is preliminary data.</text>
</comment>
<keyword evidence="1" id="KW-0732">Signal</keyword>
<name>A0A437RRR7_9BURK</name>
<evidence type="ECO:0000313" key="3">
    <source>
        <dbReference type="Proteomes" id="UP000285575"/>
    </source>
</evidence>
<dbReference type="Proteomes" id="UP000285575">
    <property type="component" value="Unassembled WGS sequence"/>
</dbReference>
<sequence length="377" mass="38687">MNKLKNLSVLALAALLAACGGGESYVEAQAPAQAQPSNSTARALAVSTSGRTLVFTYAVPVNAKIVVGPAAGQVQVFGLPDVADGTTYNNINAIDWRSGAADDAVAFEVTQAAEFDVRVDTGAGQSQVDVKWIIPAGAPSGTTPSVHIAAATGLKKIQVQLENFAASTNFAWTQVLGDGDAEVKGEMQFKQGSQQARGLMDLRFGNGLSKAELTVDNESQNLAMVIRPRNVMFLSTKILSDDPANSTSVDFDPVGVATGSNMNFEMVSAAQNVRLGGTLTGGAGMNELLYNFTALTAANVNANVSAITGAGNDKINLAFKGLPATRIALAGNVSAGAGDDEALLLTEGITTGTIGLDCGPGIDKAIGFTRTLGCELN</sequence>